<dbReference type="RefSeq" id="WP_023190464.1">
    <property type="nucleotide sequence ID" value="NZ_HG530779.1"/>
</dbReference>
<dbReference type="EMBL" id="CBUK010000021">
    <property type="protein sequence ID" value="CDI57650.1"/>
    <property type="molecule type" value="Genomic_DNA"/>
</dbReference>
<dbReference type="HOGENOM" id="CLU_3081126_0_0_9"/>
<proteinExistence type="predicted"/>
<dbReference type="Gene3D" id="1.10.357.10">
    <property type="entry name" value="Tetracycline Repressor, domain 2"/>
    <property type="match status" value="1"/>
</dbReference>
<comment type="caution">
    <text evidence="1">The sequence shown here is derived from an EMBL/GenBank/DDBJ whole genome shotgun (WGS) entry which is preliminary data.</text>
</comment>
<name>U6F4W6_LACHE</name>
<evidence type="ECO:0000313" key="2">
    <source>
        <dbReference type="Proteomes" id="UP000017248"/>
    </source>
</evidence>
<dbReference type="AlphaFoldDB" id="U6F4W6"/>
<sequence length="52" mass="5838">MDIRTQTTKSNLKKALLQCMKKQAFSEIKVKDIILAEFNKALLADRSAVNGN</sequence>
<dbReference type="Proteomes" id="UP000017248">
    <property type="component" value="Unassembled WGS sequence"/>
</dbReference>
<organism evidence="1 2">
    <name type="scientific">Lactobacillus helveticus CIRM-BIA 951</name>
    <dbReference type="NCBI Taxonomy" id="1226334"/>
    <lineage>
        <taxon>Bacteria</taxon>
        <taxon>Bacillati</taxon>
        <taxon>Bacillota</taxon>
        <taxon>Bacilli</taxon>
        <taxon>Lactobacillales</taxon>
        <taxon>Lactobacillaceae</taxon>
        <taxon>Lactobacillus</taxon>
    </lineage>
</organism>
<reference evidence="1" key="1">
    <citation type="submission" date="2013-09" db="EMBL/GenBank/DDBJ databases">
        <title>Draft Genome Sequence of five Lactobacillus helveticus strains CIRM-BIA 101T, 103, 104, 951 and 953 isolated from milk product.</title>
        <authorList>
            <person name="Valence F."/>
            <person name="Chuat V."/>
            <person name="Ma L."/>
            <person name="Creno S."/>
            <person name="Falentin H."/>
            <person name="Lortal S."/>
            <person name="Bizet C."/>
            <person name="Clermont D."/>
            <person name="Loux V."/>
            <person name="Bouchier C."/>
            <person name="Cousin S."/>
        </authorList>
    </citation>
    <scope>NUCLEOTIDE SEQUENCE [LARGE SCALE GENOMIC DNA]</scope>
    <source>
        <strain evidence="1">CIRM-BIA 951</strain>
    </source>
</reference>
<evidence type="ECO:0000313" key="1">
    <source>
        <dbReference type="EMBL" id="CDI57650.1"/>
    </source>
</evidence>
<accession>U6F4W6</accession>
<gene>
    <name evidence="1" type="ORF">LHCIRMBIA951_02231</name>
</gene>
<protein>
    <submittedName>
        <fullName evidence="1">Uncharacterized protein</fullName>
    </submittedName>
</protein>
<keyword evidence="2" id="KW-1185">Reference proteome</keyword>